<reference evidence="1 2" key="1">
    <citation type="submission" date="2015-03" db="EMBL/GenBank/DDBJ databases">
        <title>Draft Genome Sequence of Burkholderia andropogonis type strain ICMP2807, isolated from Sorghum bicolor.</title>
        <authorList>
            <person name="Lopes-Santos L."/>
            <person name="Castro D.B."/>
            <person name="Ottoboni L.M."/>
            <person name="Park D."/>
            <person name="Weirc B.S."/>
            <person name="Destefano S.A."/>
        </authorList>
    </citation>
    <scope>NUCLEOTIDE SEQUENCE [LARGE SCALE GENOMIC DNA]</scope>
    <source>
        <strain evidence="1 2">ICMP2807</strain>
    </source>
</reference>
<protein>
    <submittedName>
        <fullName evidence="1">Uncharacterized protein</fullName>
    </submittedName>
</protein>
<dbReference type="Proteomes" id="UP000033618">
    <property type="component" value="Unassembled WGS sequence"/>
</dbReference>
<dbReference type="EMBL" id="LAQU01000017">
    <property type="protein sequence ID" value="KKB62636.1"/>
    <property type="molecule type" value="Genomic_DNA"/>
</dbReference>
<dbReference type="AlphaFoldDB" id="A0A0F5JXP2"/>
<name>A0A0F5JXP2_9BURK</name>
<comment type="caution">
    <text evidence="1">The sequence shown here is derived from an EMBL/GenBank/DDBJ whole genome shotgun (WGS) entry which is preliminary data.</text>
</comment>
<sequence length="65" mass="7334">MWFAVPDTIAEGQCPSRQVATLPFMPPAIYRTNLLTSPISRTCSHEMAEKPRLLAQIMVVNDMAW</sequence>
<dbReference type="PATRIC" id="fig|28092.6.peg.3825"/>
<proteinExistence type="predicted"/>
<keyword evidence="2" id="KW-1185">Reference proteome</keyword>
<evidence type="ECO:0000313" key="2">
    <source>
        <dbReference type="Proteomes" id="UP000033618"/>
    </source>
</evidence>
<gene>
    <name evidence="1" type="ORF">WM40_16250</name>
</gene>
<accession>A0A0F5JXP2</accession>
<evidence type="ECO:0000313" key="1">
    <source>
        <dbReference type="EMBL" id="KKB62636.1"/>
    </source>
</evidence>
<organism evidence="1 2">
    <name type="scientific">Robbsia andropogonis</name>
    <dbReference type="NCBI Taxonomy" id="28092"/>
    <lineage>
        <taxon>Bacteria</taxon>
        <taxon>Pseudomonadati</taxon>
        <taxon>Pseudomonadota</taxon>
        <taxon>Betaproteobacteria</taxon>
        <taxon>Burkholderiales</taxon>
        <taxon>Burkholderiaceae</taxon>
        <taxon>Robbsia</taxon>
    </lineage>
</organism>